<evidence type="ECO:0000313" key="7">
    <source>
        <dbReference type="Proteomes" id="UP000198644"/>
    </source>
</evidence>
<evidence type="ECO:0000259" key="5">
    <source>
        <dbReference type="PROSITE" id="PS51063"/>
    </source>
</evidence>
<gene>
    <name evidence="6" type="ORF">SAMN05216203_0329</name>
</gene>
<dbReference type="InterPro" id="IPR000595">
    <property type="entry name" value="cNMP-bd_dom"/>
</dbReference>
<dbReference type="GO" id="GO:0005829">
    <property type="term" value="C:cytosol"/>
    <property type="evidence" value="ECO:0007669"/>
    <property type="project" value="TreeGrafter"/>
</dbReference>
<dbReference type="InterPro" id="IPR012318">
    <property type="entry name" value="HTH_CRP"/>
</dbReference>
<keyword evidence="2" id="KW-0238">DNA-binding</keyword>
<dbReference type="SUPFAM" id="SSF51206">
    <property type="entry name" value="cAMP-binding domain-like"/>
    <property type="match status" value="1"/>
</dbReference>
<evidence type="ECO:0000256" key="2">
    <source>
        <dbReference type="ARBA" id="ARBA00023125"/>
    </source>
</evidence>
<dbReference type="RefSeq" id="WP_167812658.1">
    <property type="nucleotide sequence ID" value="NZ_FOYW01000001.1"/>
</dbReference>
<proteinExistence type="predicted"/>
<evidence type="ECO:0000313" key="6">
    <source>
        <dbReference type="EMBL" id="SFR43921.1"/>
    </source>
</evidence>
<keyword evidence="1" id="KW-0805">Transcription regulation</keyword>
<keyword evidence="3" id="KW-0804">Transcription</keyword>
<dbReference type="InterPro" id="IPR036390">
    <property type="entry name" value="WH_DNA-bd_sf"/>
</dbReference>
<dbReference type="GO" id="GO:0003700">
    <property type="term" value="F:DNA-binding transcription factor activity"/>
    <property type="evidence" value="ECO:0007669"/>
    <property type="project" value="TreeGrafter"/>
</dbReference>
<sequence length="251" mass="27868">MTAPRNITECLVGIASLSECDRKLLQTLEPERCHYPRNSVVFRQGDPSDQLLVVESGQSFTCRYLEDGRRQIIDIHFPGDVIGLDELSQPHHLSDLTTMTDASFLHYDKAEVITLFAWSPGLSLLLFQVVSRGQALLKERMVGLTRHCALQRVAHFLLEVRLRAFRGDIPGAQITVEDRVGYDTRLKPPTVLRIPHNVIADALGLSIVHVSRILAQLREKGLIGSSGHAITLVDLNGLKTVAGWHTADLAL</sequence>
<dbReference type="GO" id="GO:0016301">
    <property type="term" value="F:kinase activity"/>
    <property type="evidence" value="ECO:0007669"/>
    <property type="project" value="UniProtKB-KW"/>
</dbReference>
<dbReference type="STRING" id="650891.SAMN05216203_0329"/>
<dbReference type="SUPFAM" id="SSF46785">
    <property type="entry name" value="Winged helix' DNA-binding domain"/>
    <property type="match status" value="1"/>
</dbReference>
<feature type="domain" description="HTH crp-type" evidence="5">
    <location>
        <begin position="147"/>
        <end position="236"/>
    </location>
</feature>
<dbReference type="SMART" id="SM00419">
    <property type="entry name" value="HTH_CRP"/>
    <property type="match status" value="1"/>
</dbReference>
<dbReference type="InterPro" id="IPR050397">
    <property type="entry name" value="Env_Response_Regulators"/>
</dbReference>
<keyword evidence="6" id="KW-0418">Kinase</keyword>
<evidence type="ECO:0000256" key="3">
    <source>
        <dbReference type="ARBA" id="ARBA00023163"/>
    </source>
</evidence>
<name>A0A1I6GP76_9GAMM</name>
<keyword evidence="6" id="KW-0808">Transferase</keyword>
<accession>A0A1I6GP76</accession>
<dbReference type="GO" id="GO:0003677">
    <property type="term" value="F:DNA binding"/>
    <property type="evidence" value="ECO:0007669"/>
    <property type="project" value="UniProtKB-KW"/>
</dbReference>
<dbReference type="InterPro" id="IPR018490">
    <property type="entry name" value="cNMP-bd_dom_sf"/>
</dbReference>
<organism evidence="6 7">
    <name type="scientific">Marinobacter daqiaonensis</name>
    <dbReference type="NCBI Taxonomy" id="650891"/>
    <lineage>
        <taxon>Bacteria</taxon>
        <taxon>Pseudomonadati</taxon>
        <taxon>Pseudomonadota</taxon>
        <taxon>Gammaproteobacteria</taxon>
        <taxon>Pseudomonadales</taxon>
        <taxon>Marinobacteraceae</taxon>
        <taxon>Marinobacter</taxon>
    </lineage>
</organism>
<dbReference type="PANTHER" id="PTHR24567">
    <property type="entry name" value="CRP FAMILY TRANSCRIPTIONAL REGULATORY PROTEIN"/>
    <property type="match status" value="1"/>
</dbReference>
<dbReference type="EMBL" id="FOYW01000001">
    <property type="protein sequence ID" value="SFR43921.1"/>
    <property type="molecule type" value="Genomic_DNA"/>
</dbReference>
<dbReference type="Gene3D" id="2.60.120.10">
    <property type="entry name" value="Jelly Rolls"/>
    <property type="match status" value="1"/>
</dbReference>
<dbReference type="PROSITE" id="PS50042">
    <property type="entry name" value="CNMP_BINDING_3"/>
    <property type="match status" value="1"/>
</dbReference>
<reference evidence="6 7" key="1">
    <citation type="submission" date="2016-10" db="EMBL/GenBank/DDBJ databases">
        <authorList>
            <person name="de Groot N.N."/>
        </authorList>
    </citation>
    <scope>NUCLEOTIDE SEQUENCE [LARGE SCALE GENOMIC DNA]</scope>
    <source>
        <strain evidence="6 7">CGMCC 1.9167</strain>
    </source>
</reference>
<dbReference type="PANTHER" id="PTHR24567:SF75">
    <property type="entry name" value="FUMARATE AND NITRATE REDUCTION REGULATORY PROTEIN"/>
    <property type="match status" value="1"/>
</dbReference>
<protein>
    <submittedName>
        <fullName evidence="6">cAMP-binding domain of CRP or a regulatory subunit of cAMP-dependent protein kinases</fullName>
    </submittedName>
</protein>
<evidence type="ECO:0000259" key="4">
    <source>
        <dbReference type="PROSITE" id="PS50042"/>
    </source>
</evidence>
<dbReference type="CDD" id="cd00038">
    <property type="entry name" value="CAP_ED"/>
    <property type="match status" value="1"/>
</dbReference>
<dbReference type="PROSITE" id="PS51063">
    <property type="entry name" value="HTH_CRP_2"/>
    <property type="match status" value="1"/>
</dbReference>
<dbReference type="SMART" id="SM00100">
    <property type="entry name" value="cNMP"/>
    <property type="match status" value="1"/>
</dbReference>
<evidence type="ECO:0000256" key="1">
    <source>
        <dbReference type="ARBA" id="ARBA00023015"/>
    </source>
</evidence>
<dbReference type="AlphaFoldDB" id="A0A1I6GP76"/>
<dbReference type="Pfam" id="PF13545">
    <property type="entry name" value="HTH_Crp_2"/>
    <property type="match status" value="1"/>
</dbReference>
<dbReference type="InterPro" id="IPR036388">
    <property type="entry name" value="WH-like_DNA-bd_sf"/>
</dbReference>
<dbReference type="InterPro" id="IPR014710">
    <property type="entry name" value="RmlC-like_jellyroll"/>
</dbReference>
<keyword evidence="7" id="KW-1185">Reference proteome</keyword>
<feature type="domain" description="Cyclic nucleotide-binding" evidence="4">
    <location>
        <begin position="23"/>
        <end position="83"/>
    </location>
</feature>
<dbReference type="Pfam" id="PF00027">
    <property type="entry name" value="cNMP_binding"/>
    <property type="match status" value="1"/>
</dbReference>
<dbReference type="Gene3D" id="1.10.10.10">
    <property type="entry name" value="Winged helix-like DNA-binding domain superfamily/Winged helix DNA-binding domain"/>
    <property type="match status" value="1"/>
</dbReference>
<dbReference type="Proteomes" id="UP000198644">
    <property type="component" value="Unassembled WGS sequence"/>
</dbReference>